<reference evidence="1 2" key="1">
    <citation type="journal article" date="2015" name="Proc. Natl. Acad. Sci. U.S.A.">
        <title>The resurrection genome of Boea hygrometrica: A blueprint for survival of dehydration.</title>
        <authorList>
            <person name="Xiao L."/>
            <person name="Yang G."/>
            <person name="Zhang L."/>
            <person name="Yang X."/>
            <person name="Zhao S."/>
            <person name="Ji Z."/>
            <person name="Zhou Q."/>
            <person name="Hu M."/>
            <person name="Wang Y."/>
            <person name="Chen M."/>
            <person name="Xu Y."/>
            <person name="Jin H."/>
            <person name="Xiao X."/>
            <person name="Hu G."/>
            <person name="Bao F."/>
            <person name="Hu Y."/>
            <person name="Wan P."/>
            <person name="Li L."/>
            <person name="Deng X."/>
            <person name="Kuang T."/>
            <person name="Xiang C."/>
            <person name="Zhu J.K."/>
            <person name="Oliver M.J."/>
            <person name="He Y."/>
        </authorList>
    </citation>
    <scope>NUCLEOTIDE SEQUENCE [LARGE SCALE GENOMIC DNA]</scope>
    <source>
        <strain evidence="2">cv. XS01</strain>
    </source>
</reference>
<sequence>MRCGWYQQTTPRSDARAGSKAIEKYFKEATTDGIVVVLMLQMSSYVPAVASPC</sequence>
<evidence type="ECO:0000313" key="1">
    <source>
        <dbReference type="EMBL" id="KZV14101.1"/>
    </source>
</evidence>
<accession>A0A2Z6ZYF4</accession>
<dbReference type="AlphaFoldDB" id="A0A2Z6ZYF4"/>
<protein>
    <submittedName>
        <fullName evidence="1">Uncharacterized protein</fullName>
    </submittedName>
</protein>
<keyword evidence="2" id="KW-1185">Reference proteome</keyword>
<name>A0A2Z6ZYF4_9LAMI</name>
<organism evidence="1 2">
    <name type="scientific">Dorcoceras hygrometricum</name>
    <dbReference type="NCBI Taxonomy" id="472368"/>
    <lineage>
        <taxon>Eukaryota</taxon>
        <taxon>Viridiplantae</taxon>
        <taxon>Streptophyta</taxon>
        <taxon>Embryophyta</taxon>
        <taxon>Tracheophyta</taxon>
        <taxon>Spermatophyta</taxon>
        <taxon>Magnoliopsida</taxon>
        <taxon>eudicotyledons</taxon>
        <taxon>Gunneridae</taxon>
        <taxon>Pentapetalae</taxon>
        <taxon>asterids</taxon>
        <taxon>lamiids</taxon>
        <taxon>Lamiales</taxon>
        <taxon>Gesneriaceae</taxon>
        <taxon>Didymocarpoideae</taxon>
        <taxon>Trichosporeae</taxon>
        <taxon>Loxocarpinae</taxon>
        <taxon>Dorcoceras</taxon>
    </lineage>
</organism>
<proteinExistence type="predicted"/>
<gene>
    <name evidence="1" type="ORF">F511_44430</name>
</gene>
<dbReference type="Proteomes" id="UP000250235">
    <property type="component" value="Unassembled WGS sequence"/>
</dbReference>
<dbReference type="EMBL" id="KV021956">
    <property type="protein sequence ID" value="KZV14101.1"/>
    <property type="molecule type" value="Genomic_DNA"/>
</dbReference>
<evidence type="ECO:0000313" key="2">
    <source>
        <dbReference type="Proteomes" id="UP000250235"/>
    </source>
</evidence>